<dbReference type="GO" id="GO:0017056">
    <property type="term" value="F:structural constituent of nuclear pore"/>
    <property type="evidence" value="ECO:0007669"/>
    <property type="project" value="InterPro"/>
</dbReference>
<dbReference type="InterPro" id="IPR007187">
    <property type="entry name" value="Nucleoporin_Nup133/Nup155_C"/>
</dbReference>
<dbReference type="Gene3D" id="1.20.58.1780">
    <property type="match status" value="1"/>
</dbReference>
<evidence type="ECO:0000256" key="6">
    <source>
        <dbReference type="ARBA" id="ARBA00022816"/>
    </source>
</evidence>
<dbReference type="InterPro" id="IPR014908">
    <property type="entry name" value="Nucleoporin_Nup133/Nup155_N"/>
</dbReference>
<dbReference type="OrthoDB" id="338970at2759"/>
<dbReference type="Pfam" id="PF03177">
    <property type="entry name" value="Nucleoporin_C"/>
    <property type="match status" value="1"/>
</dbReference>
<feature type="region of interest" description="Disordered" evidence="12">
    <location>
        <begin position="1"/>
        <end position="44"/>
    </location>
</feature>
<evidence type="ECO:0000259" key="14">
    <source>
        <dbReference type="Pfam" id="PF08801"/>
    </source>
</evidence>
<keyword evidence="11" id="KW-0539">Nucleus</keyword>
<dbReference type="EMBL" id="ML976656">
    <property type="protein sequence ID" value="KAF1980144.1"/>
    <property type="molecule type" value="Genomic_DNA"/>
</dbReference>
<dbReference type="InterPro" id="IPR042537">
    <property type="entry name" value="Nucleoporin_Nup155_C_2"/>
</dbReference>
<dbReference type="Pfam" id="PF08801">
    <property type="entry name" value="Nucleoporin_N"/>
    <property type="match status" value="1"/>
</dbReference>
<evidence type="ECO:0000313" key="15">
    <source>
        <dbReference type="EMBL" id="KAF1980144.1"/>
    </source>
</evidence>
<organism evidence="15 16">
    <name type="scientific">Bimuria novae-zelandiae CBS 107.79</name>
    <dbReference type="NCBI Taxonomy" id="1447943"/>
    <lineage>
        <taxon>Eukaryota</taxon>
        <taxon>Fungi</taxon>
        <taxon>Dikarya</taxon>
        <taxon>Ascomycota</taxon>
        <taxon>Pezizomycotina</taxon>
        <taxon>Dothideomycetes</taxon>
        <taxon>Pleosporomycetidae</taxon>
        <taxon>Pleosporales</taxon>
        <taxon>Massarineae</taxon>
        <taxon>Didymosphaeriaceae</taxon>
        <taxon>Bimuria</taxon>
    </lineage>
</organism>
<dbReference type="GO" id="GO:0031965">
    <property type="term" value="C:nuclear membrane"/>
    <property type="evidence" value="ECO:0007669"/>
    <property type="project" value="UniProtKB-SubCell"/>
</dbReference>
<comment type="subcellular location">
    <subcellularLocation>
        <location evidence="1">Nucleus membrane</location>
        <topology evidence="1">Peripheral membrane protein</topology>
        <orientation evidence="1">Cytoplasmic side</orientation>
    </subcellularLocation>
    <subcellularLocation>
        <location evidence="3">Nucleus membrane</location>
        <topology evidence="3">Peripheral membrane protein</topology>
        <orientation evidence="3">Nucleoplasmic side</orientation>
    </subcellularLocation>
    <subcellularLocation>
        <location evidence="2">Nucleus</location>
        <location evidence="2">Nuclear pore complex</location>
    </subcellularLocation>
</comment>
<feature type="compositionally biased region" description="Low complexity" evidence="12">
    <location>
        <begin position="27"/>
        <end position="44"/>
    </location>
</feature>
<name>A0A6A5VS19_9PLEO</name>
<feature type="domain" description="Nucleoporin Nup133/Nup155-like C-terminal" evidence="13">
    <location>
        <begin position="635"/>
        <end position="1313"/>
    </location>
</feature>
<keyword evidence="7" id="KW-0653">Protein transport</keyword>
<keyword evidence="5" id="KW-0813">Transport</keyword>
<proteinExistence type="inferred from homology"/>
<evidence type="ECO:0000256" key="3">
    <source>
        <dbReference type="ARBA" id="ARBA00004620"/>
    </source>
</evidence>
<evidence type="ECO:0000256" key="4">
    <source>
        <dbReference type="ARBA" id="ARBA00007373"/>
    </source>
</evidence>
<evidence type="ECO:0000256" key="12">
    <source>
        <dbReference type="SAM" id="MobiDB-lite"/>
    </source>
</evidence>
<evidence type="ECO:0000256" key="2">
    <source>
        <dbReference type="ARBA" id="ARBA00004567"/>
    </source>
</evidence>
<feature type="domain" description="Nucleoporin Nup133/Nup155-like N-terminal" evidence="14">
    <location>
        <begin position="89"/>
        <end position="532"/>
    </location>
</feature>
<evidence type="ECO:0000256" key="9">
    <source>
        <dbReference type="ARBA" id="ARBA00023132"/>
    </source>
</evidence>
<evidence type="ECO:0000256" key="8">
    <source>
        <dbReference type="ARBA" id="ARBA00023010"/>
    </source>
</evidence>
<dbReference type="Gene3D" id="1.25.40.450">
    <property type="entry name" value="Nucleoporin, helical domain, N-terminal subdomain"/>
    <property type="match status" value="1"/>
</dbReference>
<dbReference type="GO" id="GO:0006405">
    <property type="term" value="P:RNA export from nucleus"/>
    <property type="evidence" value="ECO:0007669"/>
    <property type="project" value="TreeGrafter"/>
</dbReference>
<protein>
    <submittedName>
        <fullName evidence="15">Non-repetitive nucleoporin-like protein</fullName>
    </submittedName>
</protein>
<evidence type="ECO:0000313" key="16">
    <source>
        <dbReference type="Proteomes" id="UP000800036"/>
    </source>
</evidence>
<dbReference type="GO" id="GO:0006606">
    <property type="term" value="P:protein import into nucleus"/>
    <property type="evidence" value="ECO:0007669"/>
    <property type="project" value="TreeGrafter"/>
</dbReference>
<dbReference type="GO" id="GO:0044611">
    <property type="term" value="C:nuclear pore inner ring"/>
    <property type="evidence" value="ECO:0007669"/>
    <property type="project" value="TreeGrafter"/>
</dbReference>
<dbReference type="GO" id="GO:0051028">
    <property type="term" value="P:mRNA transport"/>
    <property type="evidence" value="ECO:0007669"/>
    <property type="project" value="UniProtKB-KW"/>
</dbReference>
<evidence type="ECO:0000256" key="10">
    <source>
        <dbReference type="ARBA" id="ARBA00023136"/>
    </source>
</evidence>
<evidence type="ECO:0000256" key="7">
    <source>
        <dbReference type="ARBA" id="ARBA00022927"/>
    </source>
</evidence>
<comment type="similarity">
    <text evidence="4">Belongs to the non-repetitive/WGA-negative nucleoporin family.</text>
</comment>
<dbReference type="GO" id="GO:0051292">
    <property type="term" value="P:nuclear pore complex assembly"/>
    <property type="evidence" value="ECO:0007669"/>
    <property type="project" value="UniProtKB-ARBA"/>
</dbReference>
<sequence length="1366" mass="152875">MNMPPATPQRPGPGAYINTPARPPPFQMGALQPQQQQQAPAPAPVPTQIQRAADAINRMLQVDNRYPGLEMYTPQGSSGEYDLPTNQAWAPFQKLRSYEHPEGMYDQVNEMQMSVDMGLFAEINHAYVAVDNQLYLWDYTAQRPELIGFEELRDNITCVKLVKPRAKVFVDTISWLLVIATTTEMVLIAVETKSGPEGVHEVTLYRTGMSASVRRTNVTAIAGSAKTGRIFFTEADTEDVYELCYQQEEKWFSNRCSTKNHVASSVGYLPSISFGKRSAPVGVTQVVIDDSRNLLYTLSTNSTVKVYHMRTATTLENVIKRDLRTIKNMMSHYIGFQVPVLENLKIVGIDPISASEADNVSLMITSSTGVRIYMSATSGGYGPARAPTDMAVRHIRFPPQSLDPSAAPPPNTTNTQMQAYQRGTSLGTDSKALTKTLATFRYAPGTFLCAVEKNPTNTNHDLFLSSAHTGQLLGGGDFHFTETAQNITLRGKLQDAGLVTPPFFDKTSGNEFAVQFDAPAAEYAIMTHYGIETVRRRRLVDTFAAIIRYGGGNESVSEDIRRFAKHYGLTETASTALAVACGQGADVGADSRIVSITDPEIVEVARKAFIDYGGKPQIDESATVEGLSVDSVRPSQRHDGIALYVARLVRSIWDTPIIKETVKPTGPVLEPYHDVAKLQAIQTALLALQRFLDENKTFIDGLAGPEALGRASSRREEVELQGENRALTSLLQMIKNIAEGIAFSLVLFEERLEDILLFLSPDTRVDVRKLTFHALFATSEGRDLAKELVKAIVNHNIAKGSNVETVAEALRRKCGSFCSSDDVVIFKASENLKKAADLGANAERGRIQLNDSLRLFLQVAKSLTMENLAEAVYKYIQLEFYAGAIRLALKVADERDRGNRALSWIKDNQPDGDARQHPYIQRTNCYRLIFNVIEAVDKTFGTQGNVQQEGAISQIGRRKQEAYQVINDSDDEVFQRFLYDWYMEKGWADRLLEIESPYVVEYLKQSSENNQAHADLLWKYYAHHNDYLGAAEVQFQLAKKKEFDLSLEQRIEYLSRAKANASTRIAGFSDSGMRSRQTRQELLRNISDHLDVANIQDDLVQKIQADPRFQSLSEERKQEMLSELNKTVRTVDDLFNIYTDQAGYYDISLLLFHQADLRDMSTIRTTWANFIEQTHNDAVDQGKTSPWESVAIETETLGRRVGANQNMFPVTDVFQLLLQYDVQKYRRVNDATGNLEPEPNTPNANNPDATNPIAWPIDIFVRLNAPLENLVSVLEAMWYARSVPYNSRAGRKLLAKWLVCVVEKWWETTRRSGEPFGGTENTLGLSDVLRVVMEAGDFEAPGGTAEDALWMEKLRVVREKVEEVLR</sequence>
<dbReference type="InterPro" id="IPR042538">
    <property type="entry name" value="Nucleoporin_Nup155_C_3"/>
</dbReference>
<keyword evidence="8" id="KW-0811">Translocation</keyword>
<accession>A0A6A5VS19</accession>
<keyword evidence="16" id="KW-1185">Reference proteome</keyword>
<dbReference type="GO" id="GO:0000972">
    <property type="term" value="P:transcription-dependent tethering of RNA polymerase II gene DNA at nuclear periphery"/>
    <property type="evidence" value="ECO:0007669"/>
    <property type="project" value="TreeGrafter"/>
</dbReference>
<evidence type="ECO:0000256" key="11">
    <source>
        <dbReference type="ARBA" id="ARBA00023242"/>
    </source>
</evidence>
<dbReference type="FunFam" id="1.25.40.440:FF:000001">
    <property type="entry name" value="Nuclear pore complex subunit"/>
    <property type="match status" value="1"/>
</dbReference>
<feature type="compositionally biased region" description="Pro residues" evidence="12">
    <location>
        <begin position="1"/>
        <end position="11"/>
    </location>
</feature>
<keyword evidence="9" id="KW-0906">Nuclear pore complex</keyword>
<reference evidence="15" key="1">
    <citation type="journal article" date="2020" name="Stud. Mycol.">
        <title>101 Dothideomycetes genomes: a test case for predicting lifestyles and emergence of pathogens.</title>
        <authorList>
            <person name="Haridas S."/>
            <person name="Albert R."/>
            <person name="Binder M."/>
            <person name="Bloem J."/>
            <person name="Labutti K."/>
            <person name="Salamov A."/>
            <person name="Andreopoulos B."/>
            <person name="Baker S."/>
            <person name="Barry K."/>
            <person name="Bills G."/>
            <person name="Bluhm B."/>
            <person name="Cannon C."/>
            <person name="Castanera R."/>
            <person name="Culley D."/>
            <person name="Daum C."/>
            <person name="Ezra D."/>
            <person name="Gonzalez J."/>
            <person name="Henrissat B."/>
            <person name="Kuo A."/>
            <person name="Liang C."/>
            <person name="Lipzen A."/>
            <person name="Lutzoni F."/>
            <person name="Magnuson J."/>
            <person name="Mondo S."/>
            <person name="Nolan M."/>
            <person name="Ohm R."/>
            <person name="Pangilinan J."/>
            <person name="Park H.-J."/>
            <person name="Ramirez L."/>
            <person name="Alfaro M."/>
            <person name="Sun H."/>
            <person name="Tritt A."/>
            <person name="Yoshinaga Y."/>
            <person name="Zwiers L.-H."/>
            <person name="Turgeon B."/>
            <person name="Goodwin S."/>
            <person name="Spatafora J."/>
            <person name="Crous P."/>
            <person name="Grigoriev I."/>
        </authorList>
    </citation>
    <scope>NUCLEOTIDE SEQUENCE</scope>
    <source>
        <strain evidence="15">CBS 107.79</strain>
    </source>
</reference>
<keyword evidence="6" id="KW-0509">mRNA transport</keyword>
<keyword evidence="10" id="KW-0472">Membrane</keyword>
<dbReference type="PANTHER" id="PTHR10350">
    <property type="entry name" value="NUCLEAR PORE COMPLEX PROTEIN NUP155"/>
    <property type="match status" value="1"/>
</dbReference>
<evidence type="ECO:0000256" key="5">
    <source>
        <dbReference type="ARBA" id="ARBA00022448"/>
    </source>
</evidence>
<dbReference type="Proteomes" id="UP000800036">
    <property type="component" value="Unassembled WGS sequence"/>
</dbReference>
<gene>
    <name evidence="15" type="ORF">BU23DRAFT_495442</name>
</gene>
<dbReference type="Gene3D" id="1.20.120.1880">
    <property type="entry name" value="Nucleoporin, helical C-terminal domain"/>
    <property type="match status" value="1"/>
</dbReference>
<dbReference type="InterPro" id="IPR042533">
    <property type="entry name" value="Nucleoporin_Nup155_C_1"/>
</dbReference>
<dbReference type="InterPro" id="IPR004870">
    <property type="entry name" value="Nucleoporin_Nup155"/>
</dbReference>
<dbReference type="Gene3D" id="1.25.40.440">
    <property type="entry name" value="Nucleoporin, helical domain, central subdomain"/>
    <property type="match status" value="1"/>
</dbReference>
<dbReference type="GO" id="GO:0036228">
    <property type="term" value="P:protein localization to nuclear inner membrane"/>
    <property type="evidence" value="ECO:0007669"/>
    <property type="project" value="TreeGrafter"/>
</dbReference>
<evidence type="ECO:0000256" key="1">
    <source>
        <dbReference type="ARBA" id="ARBA00004335"/>
    </source>
</evidence>
<evidence type="ECO:0000259" key="13">
    <source>
        <dbReference type="Pfam" id="PF03177"/>
    </source>
</evidence>
<dbReference type="FunFam" id="1.25.40.450:FF:000002">
    <property type="entry name" value="Putative non-repetitive nucleoporin"/>
    <property type="match status" value="1"/>
</dbReference>
<dbReference type="PANTHER" id="PTHR10350:SF6">
    <property type="entry name" value="NUCLEAR PORE COMPLEX PROTEIN NUP155"/>
    <property type="match status" value="1"/>
</dbReference>